<gene>
    <name evidence="9" type="ORF">SCHCODRAFT_55993</name>
</gene>
<dbReference type="InterPro" id="IPR050414">
    <property type="entry name" value="Fungal_M35_metalloproteases"/>
</dbReference>
<dbReference type="InterPro" id="IPR034115">
    <property type="entry name" value="M35_peptidyl-Lys"/>
</dbReference>
<dbReference type="CDD" id="cd11306">
    <property type="entry name" value="M35_peptidyl-Lys"/>
    <property type="match status" value="1"/>
</dbReference>
<dbReference type="Gene3D" id="2.60.40.2970">
    <property type="match status" value="1"/>
</dbReference>
<dbReference type="PANTHER" id="PTHR37016:SF3">
    <property type="entry name" value="NEUTRAL PROTEASE 2-RELATED"/>
    <property type="match status" value="1"/>
</dbReference>
<proteinExistence type="inferred from homology"/>
<dbReference type="VEuPathDB" id="FungiDB:SCHCODRAFT_055993"/>
<dbReference type="SMART" id="SM01351">
    <property type="entry name" value="Aspzincin_M35"/>
    <property type="match status" value="1"/>
</dbReference>
<dbReference type="KEGG" id="scm:SCHCO_055993"/>
<dbReference type="GeneID" id="9589641"/>
<evidence type="ECO:0000313" key="10">
    <source>
        <dbReference type="Proteomes" id="UP000007431"/>
    </source>
</evidence>
<evidence type="ECO:0000256" key="3">
    <source>
        <dbReference type="ARBA" id="ARBA00022670"/>
    </source>
</evidence>
<evidence type="ECO:0000256" key="1">
    <source>
        <dbReference type="ARBA" id="ARBA00001947"/>
    </source>
</evidence>
<comment type="similarity">
    <text evidence="2">Belongs to the peptidase M35 family.</text>
</comment>
<keyword evidence="7" id="KW-0482">Metalloprotease</keyword>
<dbReference type="Proteomes" id="UP000007431">
    <property type="component" value="Unassembled WGS sequence"/>
</dbReference>
<dbReference type="eggNOG" id="ENOG502SIJR">
    <property type="taxonomic scope" value="Eukaryota"/>
</dbReference>
<dbReference type="OMA" id="PANKFSI"/>
<organism evidence="10">
    <name type="scientific">Schizophyllum commune (strain H4-8 / FGSC 9210)</name>
    <name type="common">Split gill fungus</name>
    <dbReference type="NCBI Taxonomy" id="578458"/>
    <lineage>
        <taxon>Eukaryota</taxon>
        <taxon>Fungi</taxon>
        <taxon>Dikarya</taxon>
        <taxon>Basidiomycota</taxon>
        <taxon>Agaricomycotina</taxon>
        <taxon>Agaricomycetes</taxon>
        <taxon>Agaricomycetidae</taxon>
        <taxon>Agaricales</taxon>
        <taxon>Schizophyllaceae</taxon>
        <taxon>Schizophyllum</taxon>
    </lineage>
</organism>
<evidence type="ECO:0000256" key="6">
    <source>
        <dbReference type="ARBA" id="ARBA00022833"/>
    </source>
</evidence>
<keyword evidence="3" id="KW-0645">Protease</keyword>
<dbReference type="InterPro" id="IPR024079">
    <property type="entry name" value="MetalloPept_cat_dom_sf"/>
</dbReference>
<keyword evidence="6" id="KW-0862">Zinc</keyword>
<accession>D8Q4J9</accession>
<dbReference type="GO" id="GO:0004222">
    <property type="term" value="F:metalloendopeptidase activity"/>
    <property type="evidence" value="ECO:0007669"/>
    <property type="project" value="InterPro"/>
</dbReference>
<protein>
    <recommendedName>
        <fullName evidence="8">Lysine-specific metallo-endopeptidase domain-containing protein</fullName>
    </recommendedName>
</protein>
<dbReference type="SUPFAM" id="SSF55486">
    <property type="entry name" value="Metalloproteases ('zincins'), catalytic domain"/>
    <property type="match status" value="1"/>
</dbReference>
<comment type="cofactor">
    <cofactor evidence="1">
        <name>Zn(2+)</name>
        <dbReference type="ChEBI" id="CHEBI:29105"/>
    </cofactor>
</comment>
<dbReference type="STRING" id="578458.D8Q4J9"/>
<dbReference type="OrthoDB" id="412874at2759"/>
<sequence>MSLGHSYLASILTLTAGPSDVTDVENLKVTTTITNTGDETLKLFNHPRSALSKLPANTFVIGNSAGASPKFTGVYAKYSMDHIVAKNSSAFTVLAPGESVDKEHDLSAAYDFTDSGEDAYDFDTDKTFYHLADNGTIVPLEASTSKHSAKLAGKLAVARLPISKRADFNKCSKTQSSQINDAIEAATNYAAEAYEFLSDHNSTTKRYKTWFGKFNSTRYDKVSSHFQHIHEGDYTSFKYDCSCDEDGTFAYVYPEDYGVIYLCPAFWEAETTGTDSRGGTLIHEASHFNKNGGTDDIVYQKDGAKDLAKNKPSQAVMNADNHEYFAENHPSLS</sequence>
<dbReference type="InParanoid" id="D8Q4J9"/>
<evidence type="ECO:0000256" key="4">
    <source>
        <dbReference type="ARBA" id="ARBA00022723"/>
    </source>
</evidence>
<dbReference type="Gene3D" id="3.40.390.10">
    <property type="entry name" value="Collagenase (Catalytic Domain)"/>
    <property type="match status" value="1"/>
</dbReference>
<evidence type="ECO:0000256" key="5">
    <source>
        <dbReference type="ARBA" id="ARBA00022801"/>
    </source>
</evidence>
<dbReference type="PANTHER" id="PTHR37016">
    <property type="match status" value="1"/>
</dbReference>
<name>D8Q4J9_SCHCM</name>
<reference evidence="9 10" key="1">
    <citation type="journal article" date="2010" name="Nat. Biotechnol.">
        <title>Genome sequence of the model mushroom Schizophyllum commune.</title>
        <authorList>
            <person name="Ohm R.A."/>
            <person name="de Jong J.F."/>
            <person name="Lugones L.G."/>
            <person name="Aerts A."/>
            <person name="Kothe E."/>
            <person name="Stajich J.E."/>
            <person name="de Vries R.P."/>
            <person name="Record E."/>
            <person name="Levasseur A."/>
            <person name="Baker S.E."/>
            <person name="Bartholomew K.A."/>
            <person name="Coutinho P.M."/>
            <person name="Erdmann S."/>
            <person name="Fowler T.J."/>
            <person name="Gathman A.C."/>
            <person name="Lombard V."/>
            <person name="Henrissat B."/>
            <person name="Knabe N."/>
            <person name="Kuees U."/>
            <person name="Lilly W.W."/>
            <person name="Lindquist E."/>
            <person name="Lucas S."/>
            <person name="Magnuson J.K."/>
            <person name="Piumi F."/>
            <person name="Raudaskoski M."/>
            <person name="Salamov A."/>
            <person name="Schmutz J."/>
            <person name="Schwarze F.W.M.R."/>
            <person name="vanKuyk P.A."/>
            <person name="Horton J.S."/>
            <person name="Grigoriev I.V."/>
            <person name="Woesten H.A.B."/>
        </authorList>
    </citation>
    <scope>NUCLEOTIDE SEQUENCE [LARGE SCALE GENOMIC DNA]</scope>
    <source>
        <strain evidence="10">H4-8 / FGSC 9210</strain>
    </source>
</reference>
<dbReference type="HOGENOM" id="CLU_041257_0_0_1"/>
<evidence type="ECO:0000256" key="7">
    <source>
        <dbReference type="ARBA" id="ARBA00023049"/>
    </source>
</evidence>
<feature type="domain" description="Lysine-specific metallo-endopeptidase" evidence="8">
    <location>
        <begin position="195"/>
        <end position="327"/>
    </location>
</feature>
<dbReference type="InterPro" id="IPR029463">
    <property type="entry name" value="Lys_MEP"/>
</dbReference>
<evidence type="ECO:0000259" key="8">
    <source>
        <dbReference type="SMART" id="SM01351"/>
    </source>
</evidence>
<evidence type="ECO:0000313" key="9">
    <source>
        <dbReference type="EMBL" id="EFI96808.1"/>
    </source>
</evidence>
<keyword evidence="4" id="KW-0479">Metal-binding</keyword>
<evidence type="ECO:0000256" key="2">
    <source>
        <dbReference type="ARBA" id="ARBA00010279"/>
    </source>
</evidence>
<dbReference type="RefSeq" id="XP_003031711.1">
    <property type="nucleotide sequence ID" value="XM_003031665.1"/>
</dbReference>
<dbReference type="Pfam" id="PF14521">
    <property type="entry name" value="Aspzincin_M35"/>
    <property type="match status" value="1"/>
</dbReference>
<dbReference type="GO" id="GO:0006508">
    <property type="term" value="P:proteolysis"/>
    <property type="evidence" value="ECO:0007669"/>
    <property type="project" value="UniProtKB-KW"/>
</dbReference>
<keyword evidence="10" id="KW-1185">Reference proteome</keyword>
<dbReference type="EMBL" id="GL377306">
    <property type="protein sequence ID" value="EFI96808.1"/>
    <property type="molecule type" value="Genomic_DNA"/>
</dbReference>
<dbReference type="GO" id="GO:0046872">
    <property type="term" value="F:metal ion binding"/>
    <property type="evidence" value="ECO:0007669"/>
    <property type="project" value="UniProtKB-KW"/>
</dbReference>
<dbReference type="AlphaFoldDB" id="D8Q4J9"/>
<keyword evidence="5" id="KW-0378">Hydrolase</keyword>